<reference evidence="1 2" key="1">
    <citation type="submission" date="2022-03" db="EMBL/GenBank/DDBJ databases">
        <authorList>
            <person name="Macdonald S."/>
            <person name="Ahmed S."/>
            <person name="Newling K."/>
        </authorList>
    </citation>
    <scope>NUCLEOTIDE SEQUENCE [LARGE SCALE GENOMIC DNA]</scope>
</reference>
<evidence type="ECO:0000313" key="1">
    <source>
        <dbReference type="EMBL" id="CAH8376460.1"/>
    </source>
</evidence>
<dbReference type="InterPro" id="IPR029052">
    <property type="entry name" value="Metallo-depent_PP-like"/>
</dbReference>
<dbReference type="Gene3D" id="3.60.21.10">
    <property type="match status" value="1"/>
</dbReference>
<name>A0ABC8L6F1_ERUVS</name>
<organism evidence="1 2">
    <name type="scientific">Eruca vesicaria subsp. sativa</name>
    <name type="common">Garden rocket</name>
    <name type="synonym">Eruca sativa</name>
    <dbReference type="NCBI Taxonomy" id="29727"/>
    <lineage>
        <taxon>Eukaryota</taxon>
        <taxon>Viridiplantae</taxon>
        <taxon>Streptophyta</taxon>
        <taxon>Embryophyta</taxon>
        <taxon>Tracheophyta</taxon>
        <taxon>Spermatophyta</taxon>
        <taxon>Magnoliopsida</taxon>
        <taxon>eudicotyledons</taxon>
        <taxon>Gunneridae</taxon>
        <taxon>Pentapetalae</taxon>
        <taxon>rosids</taxon>
        <taxon>malvids</taxon>
        <taxon>Brassicales</taxon>
        <taxon>Brassicaceae</taxon>
        <taxon>Brassiceae</taxon>
        <taxon>Eruca</taxon>
    </lineage>
</organism>
<comment type="caution">
    <text evidence="1">The sequence shown here is derived from an EMBL/GenBank/DDBJ whole genome shotgun (WGS) entry which is preliminary data.</text>
</comment>
<dbReference type="EMBL" id="CAKOAT010464042">
    <property type="protein sequence ID" value="CAH8376460.1"/>
    <property type="molecule type" value="Genomic_DNA"/>
</dbReference>
<sequence>MELWCKITEASFCDLVCSDPGKDVKGWGMNDRGTARDSVSAPNYYCCEFDNAGAVISVDESIMCSFQILKPAETKWNWSFAQIS</sequence>
<keyword evidence="2" id="KW-1185">Reference proteome</keyword>
<evidence type="ECO:0000313" key="2">
    <source>
        <dbReference type="Proteomes" id="UP001642260"/>
    </source>
</evidence>
<protein>
    <submittedName>
        <fullName evidence="1">Uncharacterized protein</fullName>
    </submittedName>
</protein>
<dbReference type="Proteomes" id="UP001642260">
    <property type="component" value="Unassembled WGS sequence"/>
</dbReference>
<dbReference type="AlphaFoldDB" id="A0ABC8L6F1"/>
<gene>
    <name evidence="1" type="ORF">ERUC_LOCUS32386</name>
</gene>
<proteinExistence type="predicted"/>
<accession>A0ABC8L6F1</accession>
<dbReference type="SUPFAM" id="SSF56300">
    <property type="entry name" value="Metallo-dependent phosphatases"/>
    <property type="match status" value="1"/>
</dbReference>